<dbReference type="Gene3D" id="3.40.630.30">
    <property type="match status" value="1"/>
</dbReference>
<dbReference type="RefSeq" id="WP_210058817.1">
    <property type="nucleotide sequence ID" value="NZ_BAAAMH010000045.1"/>
</dbReference>
<dbReference type="Proteomes" id="UP000758168">
    <property type="component" value="Unassembled WGS sequence"/>
</dbReference>
<reference evidence="4 5" key="1">
    <citation type="submission" date="2021-03" db="EMBL/GenBank/DDBJ databases">
        <title>Sequencing the genomes of 1000 actinobacteria strains.</title>
        <authorList>
            <person name="Klenk H.-P."/>
        </authorList>
    </citation>
    <scope>NUCLEOTIDE SEQUENCE [LARGE SCALE GENOMIC DNA]</scope>
    <source>
        <strain evidence="4 5">DSM 12936</strain>
    </source>
</reference>
<dbReference type="PANTHER" id="PTHR43877">
    <property type="entry name" value="AMINOALKYLPHOSPHONATE N-ACETYLTRANSFERASE-RELATED-RELATED"/>
    <property type="match status" value="1"/>
</dbReference>
<evidence type="ECO:0000313" key="5">
    <source>
        <dbReference type="Proteomes" id="UP000758168"/>
    </source>
</evidence>
<dbReference type="CDD" id="cd04301">
    <property type="entry name" value="NAT_SF"/>
    <property type="match status" value="1"/>
</dbReference>
<protein>
    <submittedName>
        <fullName evidence="4">Ribosomal protein S18 acetylase RimI-like enzyme</fullName>
    </submittedName>
</protein>
<keyword evidence="5" id="KW-1185">Reference proteome</keyword>
<sequence length="188" mass="21360">MSATPLTIRPYQPADEREWLLCRLLSFFDTCYYDDVHTVRTSFELPAIRLVADLNGQVVGLIDIEIDDSAATIDSIAVHPDHQRGGIASRLLAAAIDELPDHVTTLDAWTREDHAALNWYQLQGFREAYRYLHVYKDGDSTDAGFTAPPPLTPPVLAFSHASIEHETELRSQFDRVYVCRQFLREVSR</sequence>
<feature type="domain" description="N-acetyltransferase" evidence="3">
    <location>
        <begin position="6"/>
        <end position="148"/>
    </location>
</feature>
<keyword evidence="2" id="KW-0012">Acyltransferase</keyword>
<dbReference type="EMBL" id="JAGIOB010000001">
    <property type="protein sequence ID" value="MBP2418907.1"/>
    <property type="molecule type" value="Genomic_DNA"/>
</dbReference>
<dbReference type="PROSITE" id="PS51186">
    <property type="entry name" value="GNAT"/>
    <property type="match status" value="1"/>
</dbReference>
<evidence type="ECO:0000256" key="1">
    <source>
        <dbReference type="ARBA" id="ARBA00022679"/>
    </source>
</evidence>
<comment type="caution">
    <text evidence="4">The sequence shown here is derived from an EMBL/GenBank/DDBJ whole genome shotgun (WGS) entry which is preliminary data.</text>
</comment>
<dbReference type="InterPro" id="IPR000182">
    <property type="entry name" value="GNAT_dom"/>
</dbReference>
<organism evidence="4 5">
    <name type="scientific">Microlunatus capsulatus</name>
    <dbReference type="NCBI Taxonomy" id="99117"/>
    <lineage>
        <taxon>Bacteria</taxon>
        <taxon>Bacillati</taxon>
        <taxon>Actinomycetota</taxon>
        <taxon>Actinomycetes</taxon>
        <taxon>Propionibacteriales</taxon>
        <taxon>Propionibacteriaceae</taxon>
        <taxon>Microlunatus</taxon>
    </lineage>
</organism>
<dbReference type="PANTHER" id="PTHR43877:SF1">
    <property type="entry name" value="ACETYLTRANSFERASE"/>
    <property type="match status" value="1"/>
</dbReference>
<dbReference type="Pfam" id="PF00583">
    <property type="entry name" value="Acetyltransf_1"/>
    <property type="match status" value="1"/>
</dbReference>
<evidence type="ECO:0000259" key="3">
    <source>
        <dbReference type="PROSITE" id="PS51186"/>
    </source>
</evidence>
<name>A0ABS4ZCZ6_9ACTN</name>
<keyword evidence="1" id="KW-0808">Transferase</keyword>
<accession>A0ABS4ZCZ6</accession>
<dbReference type="SUPFAM" id="SSF55729">
    <property type="entry name" value="Acyl-CoA N-acyltransferases (Nat)"/>
    <property type="match status" value="1"/>
</dbReference>
<dbReference type="InterPro" id="IPR050832">
    <property type="entry name" value="Bact_Acetyltransf"/>
</dbReference>
<gene>
    <name evidence="4" type="ORF">JOF54_003829</name>
</gene>
<evidence type="ECO:0000256" key="2">
    <source>
        <dbReference type="ARBA" id="ARBA00023315"/>
    </source>
</evidence>
<proteinExistence type="predicted"/>
<evidence type="ECO:0000313" key="4">
    <source>
        <dbReference type="EMBL" id="MBP2418907.1"/>
    </source>
</evidence>
<dbReference type="InterPro" id="IPR016181">
    <property type="entry name" value="Acyl_CoA_acyltransferase"/>
</dbReference>